<evidence type="ECO:0000313" key="8">
    <source>
        <dbReference type="EMBL" id="CEN41352.1"/>
    </source>
</evidence>
<dbReference type="GO" id="GO:0010181">
    <property type="term" value="F:FMN binding"/>
    <property type="evidence" value="ECO:0007669"/>
    <property type="project" value="UniProtKB-UniRule"/>
</dbReference>
<comment type="pathway">
    <text evidence="7">Porphyrin-containing compound metabolism; protoporphyrin-IX biosynthesis; protoporphyrin-IX from protoporphyrinogen-IX: step 1/1.</text>
</comment>
<keyword evidence="5" id="KW-0472">Membrane</keyword>
<comment type="catalytic activity">
    <reaction evidence="7">
        <text>protoporphyrinogen IX + 3 a menaquinone = protoporphyrin IX + 3 a menaquinol</text>
        <dbReference type="Rhea" id="RHEA:27409"/>
        <dbReference type="Rhea" id="RHEA-COMP:9537"/>
        <dbReference type="Rhea" id="RHEA-COMP:9539"/>
        <dbReference type="ChEBI" id="CHEBI:16374"/>
        <dbReference type="ChEBI" id="CHEBI:18151"/>
        <dbReference type="ChEBI" id="CHEBI:57306"/>
        <dbReference type="ChEBI" id="CHEBI:57307"/>
        <dbReference type="EC" id="1.3.5.3"/>
    </reaction>
</comment>
<evidence type="ECO:0000313" key="9">
    <source>
        <dbReference type="Proteomes" id="UP000044026"/>
    </source>
</evidence>
<proteinExistence type="inferred from homology"/>
<evidence type="ECO:0000256" key="7">
    <source>
        <dbReference type="HAMAP-Rule" id="MF_00853"/>
    </source>
</evidence>
<accession>A0A0B7HTW4</accession>
<evidence type="ECO:0000256" key="2">
    <source>
        <dbReference type="ARBA" id="ARBA00022643"/>
    </source>
</evidence>
<dbReference type="InterPro" id="IPR044264">
    <property type="entry name" value="HemG"/>
</dbReference>
<sequence>MNKTIIIYATVDGQTQKISQAIAQTLKSERCIVDLVRIDQLQESQVAHYDKIIVASSIRYGKHNKQIIDFINRNTPLLNTKKTAFVSVNLVARKAEKSSAMTNPYVVKFIRKIAWKPTVIQVFAGRIDYKLYSLGDRLIIKLIMFITKGPIRSKEPIEYTNWDEVRQFSRNFAQL</sequence>
<dbReference type="PANTHER" id="PTHR38030:SF2">
    <property type="entry name" value="PROTOPORPHYRINOGEN IX DEHYDROGENASE [QUINONE]"/>
    <property type="match status" value="1"/>
</dbReference>
<dbReference type="InterPro" id="IPR026816">
    <property type="entry name" value="Flavodoxin_dom"/>
</dbReference>
<dbReference type="PANTHER" id="PTHR38030">
    <property type="entry name" value="PROTOPORPHYRINOGEN IX DEHYDROGENASE [MENAQUINONE]"/>
    <property type="match status" value="1"/>
</dbReference>
<gene>
    <name evidence="7" type="primary">hemG</name>
    <name evidence="8" type="ORF">CCAN12_810010</name>
</gene>
<dbReference type="EMBL" id="CDOE01000080">
    <property type="protein sequence ID" value="CEN41352.1"/>
    <property type="molecule type" value="Genomic_DNA"/>
</dbReference>
<keyword evidence="7" id="KW-1003">Cell membrane</keyword>
<dbReference type="HAMAP" id="MF_00853">
    <property type="entry name" value="HemG"/>
    <property type="match status" value="1"/>
</dbReference>
<comment type="cofactor">
    <cofactor evidence="7">
        <name>FMN</name>
        <dbReference type="ChEBI" id="CHEBI:58210"/>
    </cofactor>
    <text evidence="7">Binds 1 FMN non-covalently per subunit.</text>
</comment>
<dbReference type="EC" id="1.3.5.3" evidence="7"/>
<comment type="similarity">
    <text evidence="7">Belongs to the HemG family.</text>
</comment>
<dbReference type="Pfam" id="PF12724">
    <property type="entry name" value="Flavodoxin_5"/>
    <property type="match status" value="1"/>
</dbReference>
<dbReference type="UniPathway" id="UPA00251">
    <property type="reaction ID" value="UER00324"/>
</dbReference>
<organism evidence="8 9">
    <name type="scientific">Capnocytophaga canimorsus</name>
    <dbReference type="NCBI Taxonomy" id="28188"/>
    <lineage>
        <taxon>Bacteria</taxon>
        <taxon>Pseudomonadati</taxon>
        <taxon>Bacteroidota</taxon>
        <taxon>Flavobacteriia</taxon>
        <taxon>Flavobacteriales</taxon>
        <taxon>Flavobacteriaceae</taxon>
        <taxon>Capnocytophaga</taxon>
    </lineage>
</organism>
<dbReference type="NCBIfam" id="NF008316">
    <property type="entry name" value="PRK11104.1"/>
    <property type="match status" value="1"/>
</dbReference>
<dbReference type="Gene3D" id="3.40.50.360">
    <property type="match status" value="1"/>
</dbReference>
<dbReference type="InterPro" id="IPR008254">
    <property type="entry name" value="Flavodoxin/NO_synth"/>
</dbReference>
<comment type="catalytic activity">
    <reaction evidence="7">
        <text>protoporphyrinogen IX + 3 a ubiquinone = protoporphyrin IX + 3 a ubiquinol</text>
        <dbReference type="Rhea" id="RHEA:63936"/>
        <dbReference type="Rhea" id="RHEA-COMP:9565"/>
        <dbReference type="Rhea" id="RHEA-COMP:9566"/>
        <dbReference type="ChEBI" id="CHEBI:16389"/>
        <dbReference type="ChEBI" id="CHEBI:17976"/>
        <dbReference type="ChEBI" id="CHEBI:57306"/>
        <dbReference type="ChEBI" id="CHEBI:57307"/>
    </reaction>
</comment>
<dbReference type="AlphaFoldDB" id="A0A0B7HTW4"/>
<dbReference type="GeneID" id="69580499"/>
<dbReference type="GO" id="GO:0006782">
    <property type="term" value="P:protoporphyrinogen IX biosynthetic process"/>
    <property type="evidence" value="ECO:0007669"/>
    <property type="project" value="UniProtKB-UniRule"/>
</dbReference>
<keyword evidence="6 7" id="KW-0627">Porphyrin biosynthesis</keyword>
<comment type="function">
    <text evidence="7">Catalyzes the 6-electron oxidation of protoporphyrinogen IX to form protoporphyrin IX; under anaerobic conditions uses menaquinone as an electron acceptor, under aerobic conditions uses ubiquinone as an electron acceptor.</text>
</comment>
<reference evidence="8 9" key="1">
    <citation type="submission" date="2015-01" db="EMBL/GenBank/DDBJ databases">
        <authorList>
            <person name="Xiang T."/>
            <person name="Song Y."/>
            <person name="Huang L."/>
            <person name="Wang B."/>
            <person name="Wu P."/>
        </authorList>
    </citation>
    <scope>NUCLEOTIDE SEQUENCE [LARGE SCALE GENOMIC DNA]</scope>
    <source>
        <strain evidence="8 9">Cc12</strain>
    </source>
</reference>
<dbReference type="GO" id="GO:0070819">
    <property type="term" value="F:menaquinone-dependent protoporphyrinogen oxidase activity"/>
    <property type="evidence" value="ECO:0007669"/>
    <property type="project" value="UniProtKB-UniRule"/>
</dbReference>
<keyword evidence="2 7" id="KW-0288">FMN</keyword>
<dbReference type="InterPro" id="IPR052200">
    <property type="entry name" value="Protoporphyrinogen_IX_DH"/>
</dbReference>
<comment type="catalytic activity">
    <reaction evidence="7">
        <text>protoporphyrinogen IX + 3 a quinone = protoporphyrin IX + 3 a quinol</text>
        <dbReference type="Rhea" id="RHEA:65032"/>
        <dbReference type="ChEBI" id="CHEBI:24646"/>
        <dbReference type="ChEBI" id="CHEBI:57306"/>
        <dbReference type="ChEBI" id="CHEBI:57307"/>
        <dbReference type="ChEBI" id="CHEBI:132124"/>
        <dbReference type="EC" id="1.3.5.3"/>
    </reaction>
</comment>
<keyword evidence="3 7" id="KW-0547">Nucleotide-binding</keyword>
<evidence type="ECO:0000256" key="1">
    <source>
        <dbReference type="ARBA" id="ARBA00022630"/>
    </source>
</evidence>
<dbReference type="SUPFAM" id="SSF52218">
    <property type="entry name" value="Flavoproteins"/>
    <property type="match status" value="1"/>
</dbReference>
<protein>
    <recommendedName>
        <fullName evidence="7">Protoporphyrinogen IX dehydrogenase [quinone]</fullName>
        <ecNumber evidence="7">1.3.5.3</ecNumber>
    </recommendedName>
    <alternativeName>
        <fullName evidence="7">Protoporphyrinogen IX dehydrogenase [menaquinone]</fullName>
    </alternativeName>
    <alternativeName>
        <fullName evidence="7">Protoporphyrinogen IX dehydrogenase [ubiquinone]</fullName>
    </alternativeName>
    <alternativeName>
        <fullName evidence="7">Protoporphyrinogen oxidase</fullName>
        <shortName evidence="7">PPO</shortName>
    </alternativeName>
</protein>
<evidence type="ECO:0000256" key="4">
    <source>
        <dbReference type="ARBA" id="ARBA00023002"/>
    </source>
</evidence>
<dbReference type="GO" id="GO:0005886">
    <property type="term" value="C:plasma membrane"/>
    <property type="evidence" value="ECO:0007669"/>
    <property type="project" value="UniProtKB-SubCell"/>
</dbReference>
<dbReference type="PROSITE" id="PS50902">
    <property type="entry name" value="FLAVODOXIN_LIKE"/>
    <property type="match status" value="1"/>
</dbReference>
<comment type="subcellular location">
    <subcellularLocation>
        <location evidence="7">Cell membrane</location>
        <topology evidence="7">Peripheral membrane protein</topology>
    </subcellularLocation>
</comment>
<dbReference type="GO" id="GO:0004729">
    <property type="term" value="F:oxygen-dependent protoporphyrinogen oxidase activity"/>
    <property type="evidence" value="ECO:0007669"/>
    <property type="project" value="InterPro"/>
</dbReference>
<evidence type="ECO:0000256" key="5">
    <source>
        <dbReference type="ARBA" id="ARBA00023136"/>
    </source>
</evidence>
<keyword evidence="1 7" id="KW-0285">Flavoprotein</keyword>
<dbReference type="RefSeq" id="WP_042002172.1">
    <property type="nucleotide sequence ID" value="NZ_CP022382.1"/>
</dbReference>
<dbReference type="Proteomes" id="UP000044026">
    <property type="component" value="Unassembled WGS sequence"/>
</dbReference>
<evidence type="ECO:0000256" key="6">
    <source>
        <dbReference type="ARBA" id="ARBA00023244"/>
    </source>
</evidence>
<dbReference type="InterPro" id="IPR029039">
    <property type="entry name" value="Flavoprotein-like_sf"/>
</dbReference>
<name>A0A0B7HTW4_9FLAO</name>
<keyword evidence="4 7" id="KW-0560">Oxidoreductase</keyword>
<evidence type="ECO:0000256" key="3">
    <source>
        <dbReference type="ARBA" id="ARBA00022741"/>
    </source>
</evidence>